<comment type="caution">
    <text evidence="3">The sequence shown here is derived from an EMBL/GenBank/DDBJ whole genome shotgun (WGS) entry which is preliminary data.</text>
</comment>
<proteinExistence type="predicted"/>
<dbReference type="GO" id="GO:0003676">
    <property type="term" value="F:nucleic acid binding"/>
    <property type="evidence" value="ECO:0007669"/>
    <property type="project" value="InterPro"/>
</dbReference>
<dbReference type="Gene3D" id="3.10.120.10">
    <property type="entry name" value="Cytochrome b5-like heme/steroid binding domain"/>
    <property type="match status" value="1"/>
</dbReference>
<dbReference type="SUPFAM" id="SSF55856">
    <property type="entry name" value="Cytochrome b5-like heme/steroid binding domain"/>
    <property type="match status" value="1"/>
</dbReference>
<evidence type="ECO:0000256" key="1">
    <source>
        <dbReference type="SAM" id="MobiDB-lite"/>
    </source>
</evidence>
<gene>
    <name evidence="3" type="ORF">AK812_SmicGene8812</name>
</gene>
<name>A0A1Q9EJY0_SYMMI</name>
<feature type="region of interest" description="Disordered" evidence="1">
    <location>
        <begin position="992"/>
        <end position="1012"/>
    </location>
</feature>
<dbReference type="OrthoDB" id="412630at2759"/>
<evidence type="ECO:0000313" key="4">
    <source>
        <dbReference type="Proteomes" id="UP000186817"/>
    </source>
</evidence>
<evidence type="ECO:0000259" key="2">
    <source>
        <dbReference type="PROSITE" id="PS50255"/>
    </source>
</evidence>
<dbReference type="InterPro" id="IPR036691">
    <property type="entry name" value="Endo/exonu/phosph_ase_sf"/>
</dbReference>
<dbReference type="Gene3D" id="3.60.10.10">
    <property type="entry name" value="Endonuclease/exonuclease/phosphatase"/>
    <property type="match status" value="1"/>
</dbReference>
<dbReference type="InterPro" id="IPR012337">
    <property type="entry name" value="RNaseH-like_sf"/>
</dbReference>
<organism evidence="3 4">
    <name type="scientific">Symbiodinium microadriaticum</name>
    <name type="common">Dinoflagellate</name>
    <name type="synonym">Zooxanthella microadriatica</name>
    <dbReference type="NCBI Taxonomy" id="2951"/>
    <lineage>
        <taxon>Eukaryota</taxon>
        <taxon>Sar</taxon>
        <taxon>Alveolata</taxon>
        <taxon>Dinophyceae</taxon>
        <taxon>Suessiales</taxon>
        <taxon>Symbiodiniaceae</taxon>
        <taxon>Symbiodinium</taxon>
    </lineage>
</organism>
<reference evidence="3 4" key="1">
    <citation type="submission" date="2016-02" db="EMBL/GenBank/DDBJ databases">
        <title>Genome analysis of coral dinoflagellate symbionts highlights evolutionary adaptations to a symbiotic lifestyle.</title>
        <authorList>
            <person name="Aranda M."/>
            <person name="Li Y."/>
            <person name="Liew Y.J."/>
            <person name="Baumgarten S."/>
            <person name="Simakov O."/>
            <person name="Wilson M."/>
            <person name="Piel J."/>
            <person name="Ashoor H."/>
            <person name="Bougouffa S."/>
            <person name="Bajic V.B."/>
            <person name="Ryu T."/>
            <person name="Ravasi T."/>
            <person name="Bayer T."/>
            <person name="Micklem G."/>
            <person name="Kim H."/>
            <person name="Bhak J."/>
            <person name="Lajeunesse T.C."/>
            <person name="Voolstra C.R."/>
        </authorList>
    </citation>
    <scope>NUCLEOTIDE SEQUENCE [LARGE SCALE GENOMIC DNA]</scope>
    <source>
        <strain evidence="3 4">CCMP2467</strain>
    </source>
</reference>
<keyword evidence="4" id="KW-1185">Reference proteome</keyword>
<dbReference type="EMBL" id="LSRX01000132">
    <property type="protein sequence ID" value="OLQ07754.1"/>
    <property type="molecule type" value="Genomic_DNA"/>
</dbReference>
<dbReference type="InterPro" id="IPR036397">
    <property type="entry name" value="RNaseH_sf"/>
</dbReference>
<dbReference type="Gene3D" id="3.30.420.10">
    <property type="entry name" value="Ribonuclease H-like superfamily/Ribonuclease H"/>
    <property type="match status" value="1"/>
</dbReference>
<feature type="domain" description="Cytochrome b5 heme-binding" evidence="2">
    <location>
        <begin position="2402"/>
        <end position="2439"/>
    </location>
</feature>
<feature type="region of interest" description="Disordered" evidence="1">
    <location>
        <begin position="922"/>
        <end position="957"/>
    </location>
</feature>
<feature type="compositionally biased region" description="Polar residues" evidence="1">
    <location>
        <begin position="930"/>
        <end position="957"/>
    </location>
</feature>
<dbReference type="SUPFAM" id="SSF53098">
    <property type="entry name" value="Ribonuclease H-like"/>
    <property type="match status" value="1"/>
</dbReference>
<dbReference type="InterPro" id="IPR036400">
    <property type="entry name" value="Cyt_B5-like_heme/steroid_sf"/>
</dbReference>
<evidence type="ECO:0000313" key="3">
    <source>
        <dbReference type="EMBL" id="OLQ07754.1"/>
    </source>
</evidence>
<dbReference type="SUPFAM" id="SSF56219">
    <property type="entry name" value="DNase I-like"/>
    <property type="match status" value="1"/>
</dbReference>
<sequence length="2459" mass="269703">MALVFDCDFVTAAEYEQLVVILVPQRWHNASLLLIYFFAAFVRCDEGAQALASAVADQLDLPKNKRAREEEEKFRVALHALPVHETKNPRLSRGYAAEEELSLRSTVTFWLVAGDKRPGAQALAKPKDLAFRTLTFLPRLLFAGMYAEAMHHKYWKSRLDGLAPLEGGVWRNRGDVEQNFARAQKAFEHAGSMFSILTSAFNEKVMENEVLLRAGDVEFCSDYFILRLWTEVKGGAQSWAIPVDLRSVGGRIATALVQPPGQVVDLISQLQAKGHDGRGDILRGVVSGDLGVFDCRGYRLAQLTESQDIHQWIAVRTLTDVPEEVREATTRTTTWMQPERPPMLLGQVAGFSTDELPLRLHPVHLVPEGLRQAYGSRIPAAQLRLFPQLDPTSAGTKSVPFSLLMRGFPPARLQGAARWSLIDFVNDAVSQCDRPPRRAQLLTTSLAGVDEPQIVVTEHTDSDDPHACVVPIDLRGMQGEVIPVVLVPGMGLPEVLQAAAEHLPALPTALQVLGSEAHSEMFMQDAQGQVYEVLPQNLLHLQWLIIRPRSEAPFLQPLFGPTSTTTTTTCMLATGQEDPRTVQFIMVGDGTTVRLVETPYSQADPHLAVLELIRALARLGRLQADFTVQLAPVLPRTTAATRYIVPLLYVPQQSSSEEASGTITVLYDPGVDGTQVHAMILPEGARPSEILSEVQKRSGAQIFVNGVHSNVCSRPLMTGDFIQQMGAGRFPGVARNIGPLLDDISRLRCLSFPMSLPALGLFLGPQGPLVAPRVGIQSIEERLDDAFERRLDQLGRPARTSKRITVFQPGRAPHIFWIDTPLTPTVFEACEHLEGTGLFTSGMQLVDVASNVEVWGADAFIAMPAEVSWVTCTINDPFAVLYYLLVHFPQGAQPPIDYLPLRPGMMFRPMPRIVNGAHIGHTRAPRAPSATGSGHVHQQSTPRAASRPSSGGTSLVQLTFPKARRRQVIFDDTPEARRAALIEATGASTRPAVIPTPCGRRRLGPQSATPGDAKPARLCLEQLVPEPPPVVTWEVNADILDSALTGHGHANFCQALPPAIAPTAHARIWADIPAFAPDSRVDGLFLFTDGSFFPGQTSASWAVVALALQDGQIRRFGHLSGVCTTVLPSASTTHVASAFDGELEALLHAQATCAKVKPRICHFGCDCESALAVAFGFAGFDVDSRSSASAVGLAAFLATQGVQICLHKVEAHMGCVFNTLADLLAKQAITAPSDCPGSKRWEHFQEAIDERVFERAWLLPGPICSAVMPPLRQDGTWAAPFARIRSPQPNPIPEPIRLQEAITGDLSLSLRMLTYNVLSARGATAQELLYRGLQKHQVDIAGFQETREKTHGIASRDAFWVLSAPCDDCGQGGTQLWLRKSVGWERNSFAIVHASPRVLLVVCTLKGVKFVLASAHALTSVSPEVDIRVWWQNLRGALAKTPCACAPLLFLDANARYVQQDGRPATEDSAPANLNAECLRTFATEVGVHVSAQQDRPGHFFSSWRSPNSQQGLIDYVCCPVAWGDRHVTLGNVDLGDLHADQDHMPVMTSLKATIQSSTLPDRRRVDAQSLTTVHGQCRAAQALASTPLVPWQETCTSHVEAVQQSLMSELADTTVKGLSAPRHPAVTEATLELVRHRRHLRRVLKVVGARSDRGFLQLCFQAWQRHDVPPASTYSHAKAARYNMARSYHQLHQLDKRLKTAMQSDKAEFARKQIEAARDAGPAEFAHRIRALLRTGRKFRPPPLLPALTAEPNRPCLREEVQDTFARHFASAERASCVEADVLVQEAAIDTLPALAWDGTALPTIADLTRGFASLKRAKAPGPSGIPAEIFLASPLLAAIRYWPVLAKELVRDKTAMQWRGGMAVPVPKPSKAPDACTGFRSIALLETDGKAVQKSMRPQVMSTLRHVRAADQFGGMPKCTLGLPIACVRAHFDSLRREGCSGAAIFVDCTTAYYSVIKDMLVLTDSQRRDQELLAKRARLLFDTEEHRAAFVQKMQQGDLAAALSCKPELRELVRKHLTEGWFVCRPGTGTVYRTECGTIPGAPLADALFSLIIAGALREMKSHIADRGWEPVFCRRQSGAGSTPTWADDTCLLLRIPDPAELTCAVQTITTLMVKQLQEAGLNANFGAGKTEVMVAFHGRGSKTCKVRLLNQAEPVIQLPELPGVPGLRIVPEYTYLGALVRADGQELPGLRYRRAQMMSIFKPLKAKLLWNPCFSFAEKQDLLRSRVLSRFMYGAGHWTLNTERERQLFAESIHGVYRSSFRPMIGVSSCRFTNEEVASALEMALPSELLTTERARLLVQLCAHGLHGVLNELHCQTAWWDAACQAAVEIGLVPRAIYGPADIVPLLVVCPRVTLLPEREVCGNAFRSKRLLSIHRANVCGIEFWSEARWGAKGAETRASVTLEEVQKHNSPEDFWVVIDGMVFDVGPFLRDEVGRLADEQGYELRRTVVSLSLC</sequence>
<dbReference type="PANTHER" id="PTHR19446">
    <property type="entry name" value="REVERSE TRANSCRIPTASES"/>
    <property type="match status" value="1"/>
</dbReference>
<dbReference type="Proteomes" id="UP000186817">
    <property type="component" value="Unassembled WGS sequence"/>
</dbReference>
<accession>A0A1Q9EJY0</accession>
<protein>
    <recommendedName>
        <fullName evidence="2">Cytochrome b5 heme-binding domain-containing protein</fullName>
    </recommendedName>
</protein>
<dbReference type="Pfam" id="PF00173">
    <property type="entry name" value="Cyt-b5"/>
    <property type="match status" value="1"/>
</dbReference>
<dbReference type="PROSITE" id="PS50255">
    <property type="entry name" value="CYTOCHROME_B5_2"/>
    <property type="match status" value="1"/>
</dbReference>
<dbReference type="InterPro" id="IPR001199">
    <property type="entry name" value="Cyt_B5-like_heme/steroid-bd"/>
</dbReference>